<dbReference type="Pfam" id="PF02002">
    <property type="entry name" value="TFIIE_alpha"/>
    <property type="match status" value="1"/>
</dbReference>
<reference evidence="5" key="1">
    <citation type="journal article" date="2014" name="Front. Microbiol.">
        <title>High frequency of phylogenetically diverse reductive dehalogenase-homologous genes in deep subseafloor sedimentary metagenomes.</title>
        <authorList>
            <person name="Kawai M."/>
            <person name="Futagami T."/>
            <person name="Toyoda A."/>
            <person name="Takaki Y."/>
            <person name="Nishi S."/>
            <person name="Hori S."/>
            <person name="Arai W."/>
            <person name="Tsubouchi T."/>
            <person name="Morono Y."/>
            <person name="Uchiyama I."/>
            <person name="Ito T."/>
            <person name="Fujiyama A."/>
            <person name="Inagaki F."/>
            <person name="Takami H."/>
        </authorList>
    </citation>
    <scope>NUCLEOTIDE SEQUENCE</scope>
    <source>
        <strain evidence="5">Expedition CK06-06</strain>
    </source>
</reference>
<dbReference type="SMART" id="SM00531">
    <property type="entry name" value="TFIIE"/>
    <property type="match status" value="1"/>
</dbReference>
<feature type="non-terminal residue" evidence="5">
    <location>
        <position position="1"/>
    </location>
</feature>
<dbReference type="InterPro" id="IPR036388">
    <property type="entry name" value="WH-like_DNA-bd_sf"/>
</dbReference>
<dbReference type="SUPFAM" id="SSF46785">
    <property type="entry name" value="Winged helix' DNA-binding domain"/>
    <property type="match status" value="1"/>
</dbReference>
<dbReference type="InterPro" id="IPR036390">
    <property type="entry name" value="WH_DNA-bd_sf"/>
</dbReference>
<dbReference type="EMBL" id="BARV01012733">
    <property type="protein sequence ID" value="GAI07298.1"/>
    <property type="molecule type" value="Genomic_DNA"/>
</dbReference>
<sequence length="135" mass="16244">EEVGKKLGIHVNIVRKMLYNLYENRVADYRRAMDKQSGWYIYYWRIDPGRAREYFENNRRLLLRKLEERLETERSTNFFSCGNEDSKLPLELAMENGFKCPRCGGRLKPHDNSNVVVALERRIESLRQQFIQNKR</sequence>
<name>X1KKU4_9ZZZZ</name>
<keyword evidence="1" id="KW-0805">Transcription regulation</keyword>
<dbReference type="GO" id="GO:0006355">
    <property type="term" value="P:regulation of DNA-templated transcription"/>
    <property type="evidence" value="ECO:0007669"/>
    <property type="project" value="InterPro"/>
</dbReference>
<dbReference type="GO" id="GO:0006367">
    <property type="term" value="P:transcription initiation at RNA polymerase II promoter"/>
    <property type="evidence" value="ECO:0007669"/>
    <property type="project" value="InterPro"/>
</dbReference>
<dbReference type="InterPro" id="IPR002853">
    <property type="entry name" value="TFIIE_asu"/>
</dbReference>
<gene>
    <name evidence="5" type="ORF">S06H3_23431</name>
</gene>
<keyword evidence="2" id="KW-0238">DNA-binding</keyword>
<dbReference type="Gene3D" id="1.10.10.10">
    <property type="entry name" value="Winged helix-like DNA-binding domain superfamily/Winged helix DNA-binding domain"/>
    <property type="match status" value="1"/>
</dbReference>
<feature type="domain" description="HTH TFE/IIEalpha-type" evidence="4">
    <location>
        <begin position="1"/>
        <end position="52"/>
    </location>
</feature>
<dbReference type="AlphaFoldDB" id="X1KKU4"/>
<evidence type="ECO:0000259" key="4">
    <source>
        <dbReference type="PROSITE" id="PS51344"/>
    </source>
</evidence>
<keyword evidence="3" id="KW-0804">Transcription</keyword>
<dbReference type="PROSITE" id="PS51344">
    <property type="entry name" value="HTH_TFE_IIE"/>
    <property type="match status" value="1"/>
</dbReference>
<dbReference type="PIRSF" id="PIRSF006373">
    <property type="entry name" value="TF_E_archaea"/>
    <property type="match status" value="1"/>
</dbReference>
<dbReference type="InterPro" id="IPR017919">
    <property type="entry name" value="TFIIE/TFIIEa_HTH"/>
</dbReference>
<dbReference type="InterPro" id="IPR024550">
    <property type="entry name" value="TFIIEa/SarR/Rpc3_HTH_dom"/>
</dbReference>
<evidence type="ECO:0000256" key="2">
    <source>
        <dbReference type="ARBA" id="ARBA00023125"/>
    </source>
</evidence>
<accession>X1KKU4</accession>
<organism evidence="5">
    <name type="scientific">marine sediment metagenome</name>
    <dbReference type="NCBI Taxonomy" id="412755"/>
    <lineage>
        <taxon>unclassified sequences</taxon>
        <taxon>metagenomes</taxon>
        <taxon>ecological metagenomes</taxon>
    </lineage>
</organism>
<proteinExistence type="inferred from homology"/>
<dbReference type="InterPro" id="IPR016481">
    <property type="entry name" value="TF_E_archaea"/>
</dbReference>
<evidence type="ECO:0000313" key="5">
    <source>
        <dbReference type="EMBL" id="GAI07298.1"/>
    </source>
</evidence>
<evidence type="ECO:0000256" key="1">
    <source>
        <dbReference type="ARBA" id="ARBA00023015"/>
    </source>
</evidence>
<dbReference type="HAMAP" id="MF_01909">
    <property type="entry name" value="TFE_arch"/>
    <property type="match status" value="1"/>
</dbReference>
<dbReference type="GO" id="GO:0003677">
    <property type="term" value="F:DNA binding"/>
    <property type="evidence" value="ECO:0007669"/>
    <property type="project" value="UniProtKB-KW"/>
</dbReference>
<protein>
    <recommendedName>
        <fullName evidence="4">HTH TFE/IIEalpha-type domain-containing protein</fullName>
    </recommendedName>
</protein>
<comment type="caution">
    <text evidence="5">The sequence shown here is derived from an EMBL/GenBank/DDBJ whole genome shotgun (WGS) entry which is preliminary data.</text>
</comment>
<evidence type="ECO:0000256" key="3">
    <source>
        <dbReference type="ARBA" id="ARBA00023163"/>
    </source>
</evidence>